<accession>A0A934I3M4</accession>
<reference evidence="6" key="1">
    <citation type="submission" date="2020-12" db="EMBL/GenBank/DDBJ databases">
        <title>Genome public.</title>
        <authorList>
            <person name="Sun Q."/>
        </authorList>
    </citation>
    <scope>NUCLEOTIDE SEQUENCE</scope>
    <source>
        <strain evidence="6">CCM 8863</strain>
    </source>
</reference>
<dbReference type="InterPro" id="IPR003339">
    <property type="entry name" value="ABC/ECF_trnsptr_transmembrane"/>
</dbReference>
<keyword evidence="2 5" id="KW-0812">Transmembrane</keyword>
<evidence type="ECO:0000256" key="5">
    <source>
        <dbReference type="SAM" id="Phobius"/>
    </source>
</evidence>
<dbReference type="Proteomes" id="UP000645966">
    <property type="component" value="Unassembled WGS sequence"/>
</dbReference>
<dbReference type="GO" id="GO:0005886">
    <property type="term" value="C:plasma membrane"/>
    <property type="evidence" value="ECO:0007669"/>
    <property type="project" value="UniProtKB-ARBA"/>
</dbReference>
<feature type="transmembrane region" description="Helical" evidence="5">
    <location>
        <begin position="211"/>
        <end position="232"/>
    </location>
</feature>
<evidence type="ECO:0000256" key="1">
    <source>
        <dbReference type="ARBA" id="ARBA00004141"/>
    </source>
</evidence>
<evidence type="ECO:0000256" key="4">
    <source>
        <dbReference type="ARBA" id="ARBA00023136"/>
    </source>
</evidence>
<feature type="transmembrane region" description="Helical" evidence="5">
    <location>
        <begin position="47"/>
        <end position="66"/>
    </location>
</feature>
<name>A0A934I3M4_9CORY</name>
<gene>
    <name evidence="6" type="ORF">JDV75_01875</name>
</gene>
<dbReference type="AlphaFoldDB" id="A0A934I3M4"/>
<keyword evidence="4 5" id="KW-0472">Membrane</keyword>
<dbReference type="Pfam" id="PF02361">
    <property type="entry name" value="CbiQ"/>
    <property type="match status" value="1"/>
</dbReference>
<evidence type="ECO:0000313" key="7">
    <source>
        <dbReference type="Proteomes" id="UP000645966"/>
    </source>
</evidence>
<dbReference type="RefSeq" id="WP_198737550.1">
    <property type="nucleotide sequence ID" value="NZ_JAEIOS010000009.1"/>
</dbReference>
<feature type="transmembrane region" description="Helical" evidence="5">
    <location>
        <begin position="78"/>
        <end position="99"/>
    </location>
</feature>
<dbReference type="CDD" id="cd16914">
    <property type="entry name" value="EcfT"/>
    <property type="match status" value="1"/>
</dbReference>
<keyword evidence="3 5" id="KW-1133">Transmembrane helix</keyword>
<evidence type="ECO:0000313" key="6">
    <source>
        <dbReference type="EMBL" id="MBI8988516.1"/>
    </source>
</evidence>
<protein>
    <submittedName>
        <fullName evidence="6">Energy-coupling factor transporter transmembrane protein EcfT</fullName>
    </submittedName>
</protein>
<feature type="transmembrane region" description="Helical" evidence="5">
    <location>
        <begin position="119"/>
        <end position="136"/>
    </location>
</feature>
<dbReference type="EMBL" id="JAEIOS010000009">
    <property type="protein sequence ID" value="MBI8988516.1"/>
    <property type="molecule type" value="Genomic_DNA"/>
</dbReference>
<proteinExistence type="predicted"/>
<evidence type="ECO:0000256" key="2">
    <source>
        <dbReference type="ARBA" id="ARBA00022692"/>
    </source>
</evidence>
<comment type="subcellular location">
    <subcellularLocation>
        <location evidence="1">Membrane</location>
        <topology evidence="1">Multi-pass membrane protein</topology>
    </subcellularLocation>
</comment>
<keyword evidence="7" id="KW-1185">Reference proteome</keyword>
<sequence length="239" mass="25801">MRHADPRTLILLLLTVNALMMGRTDQLVAIAGALITVMALLVTGRTRWAILLLVSVVLLTAAAYWIPAHWANAPTALVGVLAYWISRFTVAVGIAAFVLTQLRPTELNAALRRMHAPNWLIIPLAVVVRFLPALLAETRAINEAMSLRGIRPGALGLFFHPVRYGIYVVIPLLSSAIRISDELAAAALIRGLGVTALPDGSTVRPTTVTRIGFGLTDLVLLLAITALVGLHFSGWELQR</sequence>
<comment type="caution">
    <text evidence="6">The sequence shown here is derived from an EMBL/GenBank/DDBJ whole genome shotgun (WGS) entry which is preliminary data.</text>
</comment>
<evidence type="ECO:0000256" key="3">
    <source>
        <dbReference type="ARBA" id="ARBA00022989"/>
    </source>
</evidence>
<organism evidence="6 7">
    <name type="scientific">Corynebacterium meridianum</name>
    <dbReference type="NCBI Taxonomy" id="2765363"/>
    <lineage>
        <taxon>Bacteria</taxon>
        <taxon>Bacillati</taxon>
        <taxon>Actinomycetota</taxon>
        <taxon>Actinomycetes</taxon>
        <taxon>Mycobacteriales</taxon>
        <taxon>Corynebacteriaceae</taxon>
        <taxon>Corynebacterium</taxon>
    </lineage>
</organism>